<reference evidence="2" key="1">
    <citation type="journal article" date="2024" name="Front. Bioeng. Biotechnol.">
        <title>Genome-scale model development and genomic sequencing of the oleaginous clade Lipomyces.</title>
        <authorList>
            <person name="Czajka J.J."/>
            <person name="Han Y."/>
            <person name="Kim J."/>
            <person name="Mondo S.J."/>
            <person name="Hofstad B.A."/>
            <person name="Robles A."/>
            <person name="Haridas S."/>
            <person name="Riley R."/>
            <person name="LaButti K."/>
            <person name="Pangilinan J."/>
            <person name="Andreopoulos W."/>
            <person name="Lipzen A."/>
            <person name="Yan J."/>
            <person name="Wang M."/>
            <person name="Ng V."/>
            <person name="Grigoriev I.V."/>
            <person name="Spatafora J.W."/>
            <person name="Magnuson J.K."/>
            <person name="Baker S.E."/>
            <person name="Pomraning K.R."/>
        </authorList>
    </citation>
    <scope>NUCLEOTIDE SEQUENCE [LARGE SCALE GENOMIC DNA]</scope>
    <source>
        <strain evidence="2">CBS 7786</strain>
    </source>
</reference>
<comment type="caution">
    <text evidence="1">The sequence shown here is derived from an EMBL/GenBank/DDBJ whole genome shotgun (WGS) entry which is preliminary data.</text>
</comment>
<evidence type="ECO:0000313" key="2">
    <source>
        <dbReference type="Proteomes" id="UP001433508"/>
    </source>
</evidence>
<dbReference type="Proteomes" id="UP001433508">
    <property type="component" value="Unassembled WGS sequence"/>
</dbReference>
<name>A0ACC3SZC5_LIPKO</name>
<protein>
    <submittedName>
        <fullName evidence="1">Uncharacterized protein</fullName>
    </submittedName>
</protein>
<organism evidence="1 2">
    <name type="scientific">Lipomyces kononenkoae</name>
    <name type="common">Yeast</name>
    <dbReference type="NCBI Taxonomy" id="34357"/>
    <lineage>
        <taxon>Eukaryota</taxon>
        <taxon>Fungi</taxon>
        <taxon>Dikarya</taxon>
        <taxon>Ascomycota</taxon>
        <taxon>Saccharomycotina</taxon>
        <taxon>Lipomycetes</taxon>
        <taxon>Lipomycetales</taxon>
        <taxon>Lipomycetaceae</taxon>
        <taxon>Lipomyces</taxon>
    </lineage>
</organism>
<keyword evidence="2" id="KW-1185">Reference proteome</keyword>
<accession>A0ACC3SZC5</accession>
<dbReference type="EMBL" id="MU971377">
    <property type="protein sequence ID" value="KAK9236935.1"/>
    <property type="molecule type" value="Genomic_DNA"/>
</dbReference>
<evidence type="ECO:0000313" key="1">
    <source>
        <dbReference type="EMBL" id="KAK9236935.1"/>
    </source>
</evidence>
<gene>
    <name evidence="1" type="ORF">V1525DRAFT_405440</name>
</gene>
<sequence>MQALSLSWCVFTVLCEVPLTFRRKTRVRSCLAIEKIKRVRVRNPYRTLTYYSIIAIHHLLYIQIIF</sequence>
<proteinExistence type="predicted"/>